<proteinExistence type="predicted"/>
<sequence>MNRPVYTWTVYRIDDTGNVFVVKGELGQDEAEKLVQLYEARGHKQMYWAERTAKPETAVDTPSP</sequence>
<evidence type="ECO:0000313" key="2">
    <source>
        <dbReference type="Proteomes" id="UP000324974"/>
    </source>
</evidence>
<dbReference type="RefSeq" id="WP_149110560.1">
    <property type="nucleotide sequence ID" value="NZ_CP042425.1"/>
</dbReference>
<dbReference type="GO" id="GO:0016787">
    <property type="term" value="F:hydrolase activity"/>
    <property type="evidence" value="ECO:0007669"/>
    <property type="project" value="UniProtKB-KW"/>
</dbReference>
<reference evidence="2" key="1">
    <citation type="submission" date="2019-08" db="EMBL/GenBank/DDBJ databases">
        <title>Limnoglobus roseus gen. nov., sp. nov., a novel freshwater planctomycete with a giant genome from the family Gemmataceae.</title>
        <authorList>
            <person name="Kulichevskaya I.S."/>
            <person name="Naumoff D.G."/>
            <person name="Miroshnikov K."/>
            <person name="Ivanova A."/>
            <person name="Philippov D.A."/>
            <person name="Hakobyan A."/>
            <person name="Rijpstra I.C."/>
            <person name="Sinninghe Damste J.S."/>
            <person name="Liesack W."/>
            <person name="Dedysh S.N."/>
        </authorList>
    </citation>
    <scope>NUCLEOTIDE SEQUENCE [LARGE SCALE GENOMIC DNA]</scope>
    <source>
        <strain evidence="2">PX52</strain>
    </source>
</reference>
<dbReference type="OrthoDB" id="289700at2"/>
<organism evidence="1 2">
    <name type="scientific">Limnoglobus roseus</name>
    <dbReference type="NCBI Taxonomy" id="2598579"/>
    <lineage>
        <taxon>Bacteria</taxon>
        <taxon>Pseudomonadati</taxon>
        <taxon>Planctomycetota</taxon>
        <taxon>Planctomycetia</taxon>
        <taxon>Gemmatales</taxon>
        <taxon>Gemmataceae</taxon>
        <taxon>Limnoglobus</taxon>
    </lineage>
</organism>
<dbReference type="EMBL" id="CP042425">
    <property type="protein sequence ID" value="QEL15780.1"/>
    <property type="molecule type" value="Genomic_DNA"/>
</dbReference>
<gene>
    <name evidence="1" type="ORF">PX52LOC_02716</name>
</gene>
<dbReference type="AlphaFoldDB" id="A0A5C1AAM5"/>
<dbReference type="Proteomes" id="UP000324974">
    <property type="component" value="Chromosome"/>
</dbReference>
<name>A0A5C1AAM5_9BACT</name>
<keyword evidence="1" id="KW-0378">Hydrolase</keyword>
<evidence type="ECO:0000313" key="1">
    <source>
        <dbReference type="EMBL" id="QEL15780.1"/>
    </source>
</evidence>
<protein>
    <submittedName>
        <fullName evidence="1">Putative Rossmann-fold-type glycoside hydrolase</fullName>
    </submittedName>
</protein>
<accession>A0A5C1AAM5</accession>
<dbReference type="KEGG" id="lrs:PX52LOC_02716"/>
<keyword evidence="2" id="KW-1185">Reference proteome</keyword>